<proteinExistence type="predicted"/>
<accession>A0A087CP37</accession>
<dbReference type="EMBL" id="JGZM01000014">
    <property type="protein sequence ID" value="KFI85037.1"/>
    <property type="molecule type" value="Genomic_DNA"/>
</dbReference>
<protein>
    <submittedName>
        <fullName evidence="1">Uncharacterized protein</fullName>
    </submittedName>
</protein>
<dbReference type="Proteomes" id="UP000029040">
    <property type="component" value="Unassembled WGS sequence"/>
</dbReference>
<comment type="caution">
    <text evidence="1">The sequence shown here is derived from an EMBL/GenBank/DDBJ whole genome shotgun (WGS) entry which is preliminary data.</text>
</comment>
<evidence type="ECO:0000313" key="2">
    <source>
        <dbReference type="Proteomes" id="UP000029040"/>
    </source>
</evidence>
<evidence type="ECO:0000313" key="1">
    <source>
        <dbReference type="EMBL" id="KFI85037.1"/>
    </source>
</evidence>
<dbReference type="AlphaFoldDB" id="A0A087CP37"/>
<gene>
    <name evidence="1" type="ORF">BSAE_1828</name>
</gene>
<name>A0A087CP37_9BIFI</name>
<reference evidence="1 2" key="1">
    <citation type="submission" date="2014-03" db="EMBL/GenBank/DDBJ databases">
        <title>Genomics of Bifidobacteria.</title>
        <authorList>
            <person name="Ventura M."/>
            <person name="Milani C."/>
            <person name="Lugli G.A."/>
        </authorList>
    </citation>
    <scope>NUCLEOTIDE SEQUENCE [LARGE SCALE GENOMIC DNA]</scope>
    <source>
        <strain evidence="1 2">LMG 14934</strain>
    </source>
</reference>
<organism evidence="1 2">
    <name type="scientific">Bifidobacterium pullorum subsp. saeculare DSM 6531 = LMG 14934</name>
    <dbReference type="NCBI Taxonomy" id="1437611"/>
    <lineage>
        <taxon>Bacteria</taxon>
        <taxon>Bacillati</taxon>
        <taxon>Actinomycetota</taxon>
        <taxon>Actinomycetes</taxon>
        <taxon>Bifidobacteriales</taxon>
        <taxon>Bifidobacteriaceae</taxon>
        <taxon>Bifidobacterium</taxon>
    </lineage>
</organism>
<sequence length="68" mass="8187">MIWQQRQEAVIPADVQEYVEKTCICVRRHWLLCHHKKLVMRSSSCWYVGCPQRRGMWSKDREGRILLG</sequence>